<feature type="signal peptide" evidence="3">
    <location>
        <begin position="1"/>
        <end position="18"/>
    </location>
</feature>
<protein>
    <recommendedName>
        <fullName evidence="5">TRP C-terminal domain-containing protein</fullName>
    </recommendedName>
</protein>
<organism evidence="4">
    <name type="scientific">Spongospora subterranea</name>
    <dbReference type="NCBI Taxonomy" id="70186"/>
    <lineage>
        <taxon>Eukaryota</taxon>
        <taxon>Sar</taxon>
        <taxon>Rhizaria</taxon>
        <taxon>Endomyxa</taxon>
        <taxon>Phytomyxea</taxon>
        <taxon>Plasmodiophorida</taxon>
        <taxon>Plasmodiophoridae</taxon>
        <taxon>Spongospora</taxon>
    </lineage>
</organism>
<feature type="transmembrane region" description="Helical" evidence="2">
    <location>
        <begin position="75"/>
        <end position="93"/>
    </location>
</feature>
<feature type="transmembrane region" description="Helical" evidence="2">
    <location>
        <begin position="151"/>
        <end position="172"/>
    </location>
</feature>
<evidence type="ECO:0000256" key="3">
    <source>
        <dbReference type="SAM" id="SignalP"/>
    </source>
</evidence>
<dbReference type="AlphaFoldDB" id="A0A0H5R436"/>
<keyword evidence="3" id="KW-0732">Signal</keyword>
<keyword evidence="2" id="KW-0472">Membrane</keyword>
<keyword evidence="2" id="KW-1133">Transmembrane helix</keyword>
<name>A0A0H5R436_9EUKA</name>
<feature type="chain" id="PRO_5005222970" description="TRP C-terminal domain-containing protein" evidence="3">
    <location>
        <begin position="19"/>
        <end position="214"/>
    </location>
</feature>
<evidence type="ECO:0000256" key="1">
    <source>
        <dbReference type="SAM" id="MobiDB-lite"/>
    </source>
</evidence>
<evidence type="ECO:0008006" key="5">
    <source>
        <dbReference type="Google" id="ProtNLM"/>
    </source>
</evidence>
<feature type="transmembrane region" description="Helical" evidence="2">
    <location>
        <begin position="184"/>
        <end position="205"/>
    </location>
</feature>
<dbReference type="EMBL" id="HACM01008528">
    <property type="protein sequence ID" value="CRZ08970.1"/>
    <property type="molecule type" value="Transcribed_RNA"/>
</dbReference>
<proteinExistence type="predicted"/>
<sequence>MQRMLIVAVVIMISAVHAGRSQQIQDEVPLQSLTATSSSQQQHVDQPNRNVRSSDPERGLSALCQPRPSNPIRSLLISLITIHIVVLASSLFLELTGKLRINQVPYQDGPADAPATVYCSVKMHKWQALLFNGICSALAPVEIYMHGGFALALIFVKGIFFILLLVSGLGWWCEIPVAIRSFLLMLRFELALFILSQIAIFTNSLPSHDDCRFQ</sequence>
<reference evidence="4" key="1">
    <citation type="submission" date="2015-04" db="EMBL/GenBank/DDBJ databases">
        <title>The genome sequence of the plant pathogenic Rhizarian Plasmodiophora brassicae reveals insights in its biotrophic life cycle and the origin of chitin synthesis.</title>
        <authorList>
            <person name="Schwelm A."/>
            <person name="Fogelqvist J."/>
            <person name="Knaust A."/>
            <person name="Julke S."/>
            <person name="Lilja T."/>
            <person name="Dhandapani V."/>
            <person name="Bonilla-Rosso G."/>
            <person name="Karlsson M."/>
            <person name="Shevchenko A."/>
            <person name="Choi S.R."/>
            <person name="Kim H.G."/>
            <person name="Park J.Y."/>
            <person name="Lim Y.P."/>
            <person name="Ludwig-Muller J."/>
            <person name="Dixelius C."/>
        </authorList>
    </citation>
    <scope>NUCLEOTIDE SEQUENCE</scope>
    <source>
        <tissue evidence="4">Potato root galls</tissue>
    </source>
</reference>
<keyword evidence="2" id="KW-0812">Transmembrane</keyword>
<evidence type="ECO:0000256" key="2">
    <source>
        <dbReference type="SAM" id="Phobius"/>
    </source>
</evidence>
<feature type="region of interest" description="Disordered" evidence="1">
    <location>
        <begin position="35"/>
        <end position="63"/>
    </location>
</feature>
<accession>A0A0H5R436</accession>
<evidence type="ECO:0000313" key="4">
    <source>
        <dbReference type="EMBL" id="CRZ08970.1"/>
    </source>
</evidence>